<dbReference type="Pfam" id="PF02518">
    <property type="entry name" value="HATPase_c"/>
    <property type="match status" value="1"/>
</dbReference>
<dbReference type="InterPro" id="IPR005467">
    <property type="entry name" value="His_kinase_dom"/>
</dbReference>
<evidence type="ECO:0000256" key="4">
    <source>
        <dbReference type="ARBA" id="ARBA00022679"/>
    </source>
</evidence>
<dbReference type="Gene3D" id="1.10.287.130">
    <property type="match status" value="1"/>
</dbReference>
<keyword evidence="6" id="KW-0812">Transmembrane</keyword>
<dbReference type="SMART" id="SM00387">
    <property type="entry name" value="HATPase_c"/>
    <property type="match status" value="1"/>
</dbReference>
<protein>
    <recommendedName>
        <fullName evidence="2">histidine kinase</fullName>
        <ecNumber evidence="2">2.7.13.3</ecNumber>
    </recommendedName>
</protein>
<dbReference type="InterPro" id="IPR036097">
    <property type="entry name" value="HisK_dim/P_sf"/>
</dbReference>
<proteinExistence type="predicted"/>
<evidence type="ECO:0000256" key="1">
    <source>
        <dbReference type="ARBA" id="ARBA00000085"/>
    </source>
</evidence>
<dbReference type="InterPro" id="IPR004358">
    <property type="entry name" value="Sig_transdc_His_kin-like_C"/>
</dbReference>
<keyword evidence="4" id="KW-0808">Transferase</keyword>
<gene>
    <name evidence="8" type="ORF">GCM10023231_02970</name>
</gene>
<evidence type="ECO:0000256" key="6">
    <source>
        <dbReference type="SAM" id="Phobius"/>
    </source>
</evidence>
<dbReference type="EMBL" id="BAABIQ010000003">
    <property type="protein sequence ID" value="GAA4779614.1"/>
    <property type="molecule type" value="Genomic_DNA"/>
</dbReference>
<comment type="catalytic activity">
    <reaction evidence="1">
        <text>ATP + protein L-histidine = ADP + protein N-phospho-L-histidine.</text>
        <dbReference type="EC" id="2.7.13.3"/>
    </reaction>
</comment>
<keyword evidence="3" id="KW-0597">Phosphoprotein</keyword>
<comment type="caution">
    <text evidence="8">The sequence shown here is derived from an EMBL/GenBank/DDBJ whole genome shotgun (WGS) entry which is preliminary data.</text>
</comment>
<dbReference type="InterPro" id="IPR036890">
    <property type="entry name" value="HATPase_C_sf"/>
</dbReference>
<dbReference type="SMART" id="SM00388">
    <property type="entry name" value="HisKA"/>
    <property type="match status" value="1"/>
</dbReference>
<evidence type="ECO:0000313" key="9">
    <source>
        <dbReference type="Proteomes" id="UP001501411"/>
    </source>
</evidence>
<feature type="transmembrane region" description="Helical" evidence="6">
    <location>
        <begin position="274"/>
        <end position="293"/>
    </location>
</feature>
<keyword evidence="9" id="KW-1185">Reference proteome</keyword>
<evidence type="ECO:0000259" key="7">
    <source>
        <dbReference type="PROSITE" id="PS50109"/>
    </source>
</evidence>
<dbReference type="Pfam" id="PF00512">
    <property type="entry name" value="HisKA"/>
    <property type="match status" value="1"/>
</dbReference>
<dbReference type="Proteomes" id="UP001501411">
    <property type="component" value="Unassembled WGS sequence"/>
</dbReference>
<dbReference type="SUPFAM" id="SSF55874">
    <property type="entry name" value="ATPase domain of HSP90 chaperone/DNA topoisomerase II/histidine kinase"/>
    <property type="match status" value="1"/>
</dbReference>
<dbReference type="PROSITE" id="PS50109">
    <property type="entry name" value="HIS_KIN"/>
    <property type="match status" value="1"/>
</dbReference>
<keyword evidence="6" id="KW-0472">Membrane</keyword>
<keyword evidence="6" id="KW-1133">Transmembrane helix</keyword>
<sequence>MLGAFYLRYSISSKLDTLSEKLAVSPEYDVITIMLLDLNRADNNYQEAIIDGDSSKFAVYRSSLDDIFDRLTIVVNNEETDTTLSPQGELLKRMLAGKIDLSSKVFQMKKDFDSLLLNTEQNFKQIQQRSQRHTIRQVPNRTIVITDTIFNTSAAKEHKKRGLFSRLKDAVLNKSHKDSVAATIIIKQKEQLLNLAEENKPKDILTPAVLDRLKLEHINLSVYQQELVLSNLKLVRELREVITNIRAYYSANWQARQKEYLKEHASTTRMLDHFNMFILCLIILFLILLFYYIKKVDNTEKRYKLENMRAVQLAEERSEMLARMSHEIRNPLMAITGFIDLMHEDELEEKHRKMIDSIQVASEMLVNTVNDILDITKFQHDTTKMIEIRPFVPFREILGVVDTMRFIAVKKKIALRFEFSGAEDKIVKGDSFRLKQVLLNLLNNAIKFTDEGEVNVRAKLIAQTRGEFLLTVEVQDTGVGIKKEIQHSLFSKYFQANNSREKGGSGLGLYICKQLIQLQGGGIQVYSEGEQKGSLFVFTIPYKS</sequence>
<dbReference type="CDD" id="cd16922">
    <property type="entry name" value="HATPase_EvgS-ArcB-TorS-like"/>
    <property type="match status" value="1"/>
</dbReference>
<dbReference type="PANTHER" id="PTHR43047:SF66">
    <property type="entry name" value="HISKA"/>
    <property type="match status" value="1"/>
</dbReference>
<evidence type="ECO:0000313" key="8">
    <source>
        <dbReference type="EMBL" id="GAA4779614.1"/>
    </source>
</evidence>
<accession>A0ABP9ADF9</accession>
<dbReference type="PRINTS" id="PR00344">
    <property type="entry name" value="BCTRLSENSOR"/>
</dbReference>
<dbReference type="Gene3D" id="3.30.565.10">
    <property type="entry name" value="Histidine kinase-like ATPase, C-terminal domain"/>
    <property type="match status" value="1"/>
</dbReference>
<dbReference type="PANTHER" id="PTHR43047">
    <property type="entry name" value="TWO-COMPONENT HISTIDINE PROTEIN KINASE"/>
    <property type="match status" value="1"/>
</dbReference>
<evidence type="ECO:0000256" key="3">
    <source>
        <dbReference type="ARBA" id="ARBA00022553"/>
    </source>
</evidence>
<keyword evidence="5" id="KW-0418">Kinase</keyword>
<evidence type="ECO:0000256" key="5">
    <source>
        <dbReference type="ARBA" id="ARBA00022777"/>
    </source>
</evidence>
<evidence type="ECO:0000256" key="2">
    <source>
        <dbReference type="ARBA" id="ARBA00012438"/>
    </source>
</evidence>
<organism evidence="8 9">
    <name type="scientific">Olivibacter ginsenosidimutans</name>
    <dbReference type="NCBI Taxonomy" id="1176537"/>
    <lineage>
        <taxon>Bacteria</taxon>
        <taxon>Pseudomonadati</taxon>
        <taxon>Bacteroidota</taxon>
        <taxon>Sphingobacteriia</taxon>
        <taxon>Sphingobacteriales</taxon>
        <taxon>Sphingobacteriaceae</taxon>
        <taxon>Olivibacter</taxon>
    </lineage>
</organism>
<name>A0ABP9ADF9_9SPHI</name>
<dbReference type="SUPFAM" id="SSF47384">
    <property type="entry name" value="Homodimeric domain of signal transducing histidine kinase"/>
    <property type="match status" value="1"/>
</dbReference>
<dbReference type="EC" id="2.7.13.3" evidence="2"/>
<dbReference type="InterPro" id="IPR003594">
    <property type="entry name" value="HATPase_dom"/>
</dbReference>
<dbReference type="CDD" id="cd00082">
    <property type="entry name" value="HisKA"/>
    <property type="match status" value="1"/>
</dbReference>
<feature type="domain" description="Histidine kinase" evidence="7">
    <location>
        <begin position="323"/>
        <end position="544"/>
    </location>
</feature>
<reference evidence="9" key="1">
    <citation type="journal article" date="2019" name="Int. J. Syst. Evol. Microbiol.">
        <title>The Global Catalogue of Microorganisms (GCM) 10K type strain sequencing project: providing services to taxonomists for standard genome sequencing and annotation.</title>
        <authorList>
            <consortium name="The Broad Institute Genomics Platform"/>
            <consortium name="The Broad Institute Genome Sequencing Center for Infectious Disease"/>
            <person name="Wu L."/>
            <person name="Ma J."/>
        </authorList>
    </citation>
    <scope>NUCLEOTIDE SEQUENCE [LARGE SCALE GENOMIC DNA]</scope>
    <source>
        <strain evidence="9">JCM 18200</strain>
    </source>
</reference>
<dbReference type="InterPro" id="IPR003661">
    <property type="entry name" value="HisK_dim/P_dom"/>
</dbReference>